<gene>
    <name evidence="3" type="ORF">JZO85_20295</name>
</gene>
<accession>A0ABS3HNM3</accession>
<dbReference type="InterPro" id="IPR035093">
    <property type="entry name" value="RelE/ParE_toxin_dom_sf"/>
</dbReference>
<dbReference type="Pfam" id="PF05016">
    <property type="entry name" value="ParE_toxin"/>
    <property type="match status" value="1"/>
</dbReference>
<evidence type="ECO:0000313" key="4">
    <source>
        <dbReference type="Proteomes" id="UP000664495"/>
    </source>
</evidence>
<proteinExistence type="inferred from homology"/>
<sequence length="88" mass="10496">MSYELRFSKIARRQFKKMDRHQAALLTRWLFTNIDGIDDPRKLGKGLVANRSGEWRYRVGKYRIILEIRDSELIVETIQIGHSKNIYD</sequence>
<dbReference type="SUPFAM" id="SSF143011">
    <property type="entry name" value="RelE-like"/>
    <property type="match status" value="1"/>
</dbReference>
<dbReference type="Proteomes" id="UP000664495">
    <property type="component" value="Unassembled WGS sequence"/>
</dbReference>
<dbReference type="PANTHER" id="PTHR35601">
    <property type="entry name" value="TOXIN RELE"/>
    <property type="match status" value="1"/>
</dbReference>
<dbReference type="PANTHER" id="PTHR35601:SF1">
    <property type="entry name" value="TOXIN RELE"/>
    <property type="match status" value="1"/>
</dbReference>
<dbReference type="Gene3D" id="3.30.2310.20">
    <property type="entry name" value="RelE-like"/>
    <property type="match status" value="1"/>
</dbReference>
<keyword evidence="2" id="KW-1277">Toxin-antitoxin system</keyword>
<organism evidence="3 4">
    <name type="scientific">Candidatus Enterococcus murrayae</name>
    <dbReference type="NCBI Taxonomy" id="2815321"/>
    <lineage>
        <taxon>Bacteria</taxon>
        <taxon>Bacillati</taxon>
        <taxon>Bacillota</taxon>
        <taxon>Bacilli</taxon>
        <taxon>Lactobacillales</taxon>
        <taxon>Enterococcaceae</taxon>
        <taxon>Enterococcus</taxon>
    </lineage>
</organism>
<name>A0ABS3HNM3_9ENTE</name>
<evidence type="ECO:0000313" key="3">
    <source>
        <dbReference type="EMBL" id="MBO0454607.1"/>
    </source>
</evidence>
<evidence type="ECO:0000256" key="2">
    <source>
        <dbReference type="ARBA" id="ARBA00022649"/>
    </source>
</evidence>
<protein>
    <submittedName>
        <fullName evidence="3">Type II toxin-antitoxin system RelE/ParE family toxin</fullName>
    </submittedName>
</protein>
<dbReference type="RefSeq" id="WP_207110339.1">
    <property type="nucleotide sequence ID" value="NZ_JAFLVR010000067.1"/>
</dbReference>
<comment type="caution">
    <text evidence="3">The sequence shown here is derived from an EMBL/GenBank/DDBJ whole genome shotgun (WGS) entry which is preliminary data.</text>
</comment>
<dbReference type="InterPro" id="IPR007712">
    <property type="entry name" value="RelE/ParE_toxin"/>
</dbReference>
<dbReference type="EMBL" id="JAFLVR010000067">
    <property type="protein sequence ID" value="MBO0454607.1"/>
    <property type="molecule type" value="Genomic_DNA"/>
</dbReference>
<reference evidence="3 4" key="1">
    <citation type="submission" date="2021-03" db="EMBL/GenBank/DDBJ databases">
        <title>Enterococcal diversity collection.</title>
        <authorList>
            <person name="Gilmore M.S."/>
            <person name="Schwartzman J."/>
            <person name="Van Tyne D."/>
            <person name="Martin M."/>
            <person name="Earl A.M."/>
            <person name="Manson A.L."/>
            <person name="Straub T."/>
            <person name="Salamzade R."/>
            <person name="Saavedra J."/>
            <person name="Lebreton F."/>
            <person name="Prichula J."/>
            <person name="Schaufler K."/>
            <person name="Gaca A."/>
            <person name="Sgardioli B."/>
            <person name="Wagenaar J."/>
            <person name="Strong T."/>
        </authorList>
    </citation>
    <scope>NUCLEOTIDE SEQUENCE [LARGE SCALE GENOMIC DNA]</scope>
    <source>
        <strain evidence="3 4">MJM16</strain>
    </source>
</reference>
<comment type="similarity">
    <text evidence="1">Belongs to the RelE toxin family.</text>
</comment>
<keyword evidence="4" id="KW-1185">Reference proteome</keyword>
<evidence type="ECO:0000256" key="1">
    <source>
        <dbReference type="ARBA" id="ARBA00006226"/>
    </source>
</evidence>